<accession>A0A4R2SHG3</accession>
<protein>
    <recommendedName>
        <fullName evidence="1">Toxin VasX N-terminal region domain-containing protein</fullName>
    </recommendedName>
</protein>
<keyword evidence="3" id="KW-1185">Reference proteome</keyword>
<reference evidence="2 3" key="1">
    <citation type="submission" date="2019-03" db="EMBL/GenBank/DDBJ databases">
        <title>Genomic Encyclopedia of Type Strains, Phase IV (KMG-IV): sequencing the most valuable type-strain genomes for metagenomic binning, comparative biology and taxonomic classification.</title>
        <authorList>
            <person name="Goeker M."/>
        </authorList>
    </citation>
    <scope>NUCLEOTIDE SEQUENCE [LARGE SCALE GENOMIC DNA]</scope>
    <source>
        <strain evidence="2 3">DSM 28404</strain>
    </source>
</reference>
<feature type="non-terminal residue" evidence="2">
    <location>
        <position position="324"/>
    </location>
</feature>
<dbReference type="AlphaFoldDB" id="A0A4R2SHG3"/>
<organism evidence="2 3">
    <name type="scientific">Cricetibacter osteomyelitidis</name>
    <dbReference type="NCBI Taxonomy" id="1521931"/>
    <lineage>
        <taxon>Bacteria</taxon>
        <taxon>Pseudomonadati</taxon>
        <taxon>Pseudomonadota</taxon>
        <taxon>Gammaproteobacteria</taxon>
        <taxon>Pasteurellales</taxon>
        <taxon>Pasteurellaceae</taxon>
        <taxon>Cricetibacter</taxon>
    </lineage>
</organism>
<evidence type="ECO:0000259" key="1">
    <source>
        <dbReference type="Pfam" id="PF20249"/>
    </source>
</evidence>
<dbReference type="Proteomes" id="UP000295763">
    <property type="component" value="Unassembled WGS sequence"/>
</dbReference>
<evidence type="ECO:0000313" key="2">
    <source>
        <dbReference type="EMBL" id="TCP88145.1"/>
    </source>
</evidence>
<feature type="domain" description="Toxin VasX N-terminal region" evidence="1">
    <location>
        <begin position="18"/>
        <end position="190"/>
    </location>
</feature>
<dbReference type="EMBL" id="SLYB01000056">
    <property type="protein sequence ID" value="TCP88145.1"/>
    <property type="molecule type" value="Genomic_DNA"/>
</dbReference>
<sequence>MTTNSPVLSDHKIGKPLACQADIRPIYPARFSLTKAALDKIVKTGEAPPMPTGINDPNYELRRLRQGYFYIYSQQHVGKTTDLKGRWVIFKYTVSTKDSNAPELNREYGSLPYKFTQYEWTEGNPRKQWVPAKGVNSYYHAFVNPQTAIIEFAYSEFRWPAELFEKLETDANARAAFMQKLPLKSLETDFSFILTEESLQKRVPDFNPNTEASGLNQNAEYRATMVGYNPTHHLRLPVKPCENGEPIVVGVFDPLGNIYDVAACNIVATVNDANKRAEELYPMVTAKAVKSFEKFLRAKSYSGFPVGDANKKDGLFSGIKRVFQ</sequence>
<comment type="caution">
    <text evidence="2">The sequence shown here is derived from an EMBL/GenBank/DDBJ whole genome shotgun (WGS) entry which is preliminary data.</text>
</comment>
<evidence type="ECO:0000313" key="3">
    <source>
        <dbReference type="Proteomes" id="UP000295763"/>
    </source>
</evidence>
<name>A0A4R2SHG3_9PAST</name>
<proteinExistence type="predicted"/>
<dbReference type="InterPro" id="IPR046864">
    <property type="entry name" value="VasX_N"/>
</dbReference>
<dbReference type="RefSeq" id="WP_341538963.1">
    <property type="nucleotide sequence ID" value="NZ_SLYB01000056.1"/>
</dbReference>
<dbReference type="Pfam" id="PF20249">
    <property type="entry name" value="VasX_N"/>
    <property type="match status" value="1"/>
</dbReference>
<gene>
    <name evidence="2" type="ORF">EDC44_1562</name>
</gene>
<dbReference type="CDD" id="cd20706">
    <property type="entry name" value="MIX_II"/>
    <property type="match status" value="1"/>
</dbReference>